<accession>A0A5B8A0V1</accession>
<evidence type="ECO:0000313" key="2">
    <source>
        <dbReference type="EMBL" id="QDA60960.1"/>
    </source>
</evidence>
<name>A0A5B8A0V1_9BACT</name>
<dbReference type="EMBL" id="CP040896">
    <property type="protein sequence ID" value="QDA60960.1"/>
    <property type="molecule type" value="Genomic_DNA"/>
</dbReference>
<organism evidence="2 3">
    <name type="scientific">Hymenobacter jejuensis</name>
    <dbReference type="NCBI Taxonomy" id="2502781"/>
    <lineage>
        <taxon>Bacteria</taxon>
        <taxon>Pseudomonadati</taxon>
        <taxon>Bacteroidota</taxon>
        <taxon>Cytophagia</taxon>
        <taxon>Cytophagales</taxon>
        <taxon>Hymenobacteraceae</taxon>
        <taxon>Hymenobacter</taxon>
    </lineage>
</organism>
<keyword evidence="1" id="KW-0812">Transmembrane</keyword>
<protein>
    <submittedName>
        <fullName evidence="2">Uncharacterized protein</fullName>
    </submittedName>
</protein>
<dbReference type="OrthoDB" id="886817at2"/>
<keyword evidence="1" id="KW-0472">Membrane</keyword>
<reference evidence="2 3" key="1">
    <citation type="submission" date="2019-06" db="EMBL/GenBank/DDBJ databases">
        <authorList>
            <person name="Srinivasan S."/>
        </authorList>
    </citation>
    <scope>NUCLEOTIDE SEQUENCE [LARGE SCALE GENOMIC DNA]</scope>
    <source>
        <strain evidence="2 3">17J68-5</strain>
    </source>
</reference>
<feature type="transmembrane region" description="Helical" evidence="1">
    <location>
        <begin position="52"/>
        <end position="73"/>
    </location>
</feature>
<proteinExistence type="predicted"/>
<dbReference type="KEGG" id="hyj:FHG12_12975"/>
<dbReference type="AlphaFoldDB" id="A0A5B8A0V1"/>
<evidence type="ECO:0000313" key="3">
    <source>
        <dbReference type="Proteomes" id="UP000305398"/>
    </source>
</evidence>
<evidence type="ECO:0000256" key="1">
    <source>
        <dbReference type="SAM" id="Phobius"/>
    </source>
</evidence>
<keyword evidence="1" id="KW-1133">Transmembrane helix</keyword>
<dbReference type="RefSeq" id="WP_139516134.1">
    <property type="nucleotide sequence ID" value="NZ_CP040896.1"/>
</dbReference>
<feature type="transmembrane region" description="Helical" evidence="1">
    <location>
        <begin position="85"/>
        <end position="113"/>
    </location>
</feature>
<keyword evidence="3" id="KW-1185">Reference proteome</keyword>
<dbReference type="Proteomes" id="UP000305398">
    <property type="component" value="Chromosome"/>
</dbReference>
<gene>
    <name evidence="2" type="ORF">FHG12_12975</name>
</gene>
<sequence>MRRFLFKLLLPLPVIPPMFLWTAAALLFVSLNLLWRQEIWPHTPGASPVLEALLITTLGCLIPQGMSIAWRWLAGHPGPRWMKALLQIGLLPLLMGAALLALGCLIMAVVAWLQVL</sequence>